<dbReference type="AlphaFoldDB" id="A0A7S9DCF8"/>
<evidence type="ECO:0000313" key="2">
    <source>
        <dbReference type="Proteomes" id="UP000594621"/>
    </source>
</evidence>
<accession>A0A7S9DCF8</accession>
<organism evidence="1 2">
    <name type="scientific">Bradyrhizobium commune</name>
    <dbReference type="NCBI Taxonomy" id="83627"/>
    <lineage>
        <taxon>Bacteria</taxon>
        <taxon>Pseudomonadati</taxon>
        <taxon>Pseudomonadota</taxon>
        <taxon>Alphaproteobacteria</taxon>
        <taxon>Hyphomicrobiales</taxon>
        <taxon>Nitrobacteraceae</taxon>
        <taxon>Bradyrhizobium</taxon>
    </lineage>
</organism>
<dbReference type="KEGG" id="bcou:IC761_19900"/>
<evidence type="ECO:0000313" key="1">
    <source>
        <dbReference type="EMBL" id="QPF95258.1"/>
    </source>
</evidence>
<gene>
    <name evidence="1" type="ORF">IC761_19900</name>
</gene>
<dbReference type="PANTHER" id="PTHR32011:SF2">
    <property type="entry name" value="OS08G0472400 PROTEIN"/>
    <property type="match status" value="1"/>
</dbReference>
<reference evidence="1 2" key="1">
    <citation type="submission" date="2020-09" db="EMBL/GenBank/DDBJ databases">
        <title>Complete genomes of bradyrhizobia occurring on native shrubby legumes in Australia.</title>
        <authorList>
            <person name="Lafay B."/>
        </authorList>
    </citation>
    <scope>NUCLEOTIDE SEQUENCE [LARGE SCALE GENOMIC DNA]</scope>
    <source>
        <strain evidence="1 2">BDV5040</strain>
    </source>
</reference>
<name>A0A7S9DCF8_9BRAD</name>
<dbReference type="EMBL" id="CP061379">
    <property type="protein sequence ID" value="QPF95258.1"/>
    <property type="molecule type" value="Genomic_DNA"/>
</dbReference>
<sequence>MGGVGVSGNDTVRWTKGYSQSELDKAQRRFGLVFPPDLVALLRRKRPVQGHDWTDERAIRRALDWPFEGLRHSMEDGRLWWSEWGQWPSTARAREEKLREIISRAPKLIPLIAHRYLPEQPHEAGNPVFSIYGIDTIYYGANLNDYFEREFTGGNSRPWPAQIKYIPFWSELVERFAHDRNTS</sequence>
<proteinExistence type="predicted"/>
<evidence type="ECO:0008006" key="3">
    <source>
        <dbReference type="Google" id="ProtNLM"/>
    </source>
</evidence>
<dbReference type="Proteomes" id="UP000594621">
    <property type="component" value="Chromosome"/>
</dbReference>
<keyword evidence="2" id="KW-1185">Reference proteome</keyword>
<protein>
    <recommendedName>
        <fullName evidence="3">SMI1/KNR4 family protein</fullName>
    </recommendedName>
</protein>
<dbReference type="PANTHER" id="PTHR32011">
    <property type="entry name" value="OS08G0472400 PROTEIN"/>
    <property type="match status" value="1"/>
</dbReference>